<feature type="transmembrane region" description="Helical" evidence="5">
    <location>
        <begin position="67"/>
        <end position="88"/>
    </location>
</feature>
<reference evidence="7 8" key="1">
    <citation type="submission" date="2014-04" db="EMBL/GenBank/DDBJ databases">
        <authorList>
            <consortium name="DOE Joint Genome Institute"/>
            <person name="Kuo A."/>
            <person name="Tarkka M."/>
            <person name="Buscot F."/>
            <person name="Kohler A."/>
            <person name="Nagy L.G."/>
            <person name="Floudas D."/>
            <person name="Copeland A."/>
            <person name="Barry K.W."/>
            <person name="Cichocki N."/>
            <person name="Veneault-Fourrey C."/>
            <person name="LaButti K."/>
            <person name="Lindquist E.A."/>
            <person name="Lipzen A."/>
            <person name="Lundell T."/>
            <person name="Morin E."/>
            <person name="Murat C."/>
            <person name="Sun H."/>
            <person name="Tunlid A."/>
            <person name="Henrissat B."/>
            <person name="Grigoriev I.V."/>
            <person name="Hibbett D.S."/>
            <person name="Martin F."/>
            <person name="Nordberg H.P."/>
            <person name="Cantor M.N."/>
            <person name="Hua S.X."/>
        </authorList>
    </citation>
    <scope>NUCLEOTIDE SEQUENCE [LARGE SCALE GENOMIC DNA]</scope>
    <source>
        <strain evidence="7 8">F 1598</strain>
    </source>
</reference>
<dbReference type="PANTHER" id="PTHR47804:SF3">
    <property type="entry name" value="PROTEIN BRE4"/>
    <property type="match status" value="1"/>
</dbReference>
<keyword evidence="2 5" id="KW-0812">Transmembrane</keyword>
<comment type="subcellular location">
    <subcellularLocation>
        <location evidence="1">Membrane</location>
        <topology evidence="1">Multi-pass membrane protein</topology>
    </subcellularLocation>
</comment>
<evidence type="ECO:0000313" key="7">
    <source>
        <dbReference type="EMBL" id="KIM80914.1"/>
    </source>
</evidence>
<feature type="transmembrane region" description="Helical" evidence="5">
    <location>
        <begin position="664"/>
        <end position="686"/>
    </location>
</feature>
<keyword evidence="3 5" id="KW-1133">Transmembrane helix</keyword>
<gene>
    <name evidence="7" type="ORF">PILCRDRAFT_822215</name>
</gene>
<dbReference type="FunCoup" id="A0A0C3FMB5">
    <property type="interactions" value="16"/>
</dbReference>
<dbReference type="InParanoid" id="A0A0C3FMB5"/>
<name>A0A0C3FMB5_PILCF</name>
<feature type="transmembrane region" description="Helical" evidence="5">
    <location>
        <begin position="586"/>
        <end position="605"/>
    </location>
</feature>
<dbReference type="AlphaFoldDB" id="A0A0C3FMB5"/>
<dbReference type="OrthoDB" id="68611at2759"/>
<dbReference type="HOGENOM" id="CLU_004825_0_0_1"/>
<dbReference type="Proteomes" id="UP000054166">
    <property type="component" value="Unassembled WGS sequence"/>
</dbReference>
<sequence length="699" mass="77441">MLFACCVSYQFVTRRAIARVLSTLFCCIIIVIRPFSILGGPSAFLVLTLKELVFSVQEDLAQQLEATVLNIMGTLIGVGVSTLAKYVASISADQSPNARLIPALFLVAISFFAGWTKSRLPRLQLSTRISCFVSIWILTDDIGPGNKVLADAGNFLWIALSAAVICLLSSMMVLRWSSTQFAQEAAAAFSDLHRCLSLSLDGAFSGTLTMSSAHKNLHEKLLKESISLNATYSQAAFELRVGRVSVKSIKPLIGIVENIRRELSWGMTFPRSAVVGSRLEQSTIRAFQSPAIDLANAMLDSMKASENVILETFQNPSLTRRSLSNEKDAITAAQGELLRARRKTRYELRKISDGLDMEQRKLNGEIDFPSEFMNLCLFMISLLQMAYEIHHALQISHNTACLHETCRVRLWHPRFSWAWLGVAPSTFILDERSTILAEEFSDQDTNLSLEETQHGLVEHHDVFNVLNKDLPPSTPTAEKATGVDNTRARLFAFRDIHLVIPHIWRVRAVLRIRLGLSKVIRAIQHSSHLRHALKNAAGVALLSIPAFLPADSAGRKWFKSVHGQWMIISFVWVLETNTGATWRVGYLRLSGTAIGAIYAYVTWLLCHTNPYGLVAMVTLADVPVSWLIINTNFASLGVVVDITLPPIVFAYMDPSESTSISKLAVLRGLMIGAGIIVALAMNSLIFPRHCRVYCKNSPC</sequence>
<evidence type="ECO:0000256" key="3">
    <source>
        <dbReference type="ARBA" id="ARBA00022989"/>
    </source>
</evidence>
<dbReference type="InterPro" id="IPR049453">
    <property type="entry name" value="Memb_transporter_dom"/>
</dbReference>
<evidence type="ECO:0000313" key="8">
    <source>
        <dbReference type="Proteomes" id="UP000054166"/>
    </source>
</evidence>
<evidence type="ECO:0000256" key="1">
    <source>
        <dbReference type="ARBA" id="ARBA00004141"/>
    </source>
</evidence>
<feature type="transmembrane region" description="Helical" evidence="5">
    <location>
        <begin position="20"/>
        <end position="47"/>
    </location>
</feature>
<dbReference type="STRING" id="765440.A0A0C3FMB5"/>
<dbReference type="InterPro" id="IPR052430">
    <property type="entry name" value="IVT-Associated"/>
</dbReference>
<accession>A0A0C3FMB5</accession>
<evidence type="ECO:0000256" key="5">
    <source>
        <dbReference type="SAM" id="Phobius"/>
    </source>
</evidence>
<feature type="domain" description="Integral membrane bound transporter" evidence="6">
    <location>
        <begin position="557"/>
        <end position="680"/>
    </location>
</feature>
<protein>
    <recommendedName>
        <fullName evidence="6">Integral membrane bound transporter domain-containing protein</fullName>
    </recommendedName>
</protein>
<dbReference type="GO" id="GO:0016020">
    <property type="term" value="C:membrane"/>
    <property type="evidence" value="ECO:0007669"/>
    <property type="project" value="UniProtKB-SubCell"/>
</dbReference>
<feature type="transmembrane region" description="Helical" evidence="5">
    <location>
        <begin position="636"/>
        <end position="652"/>
    </location>
</feature>
<feature type="transmembrane region" description="Helical" evidence="5">
    <location>
        <begin position="155"/>
        <end position="174"/>
    </location>
</feature>
<dbReference type="Pfam" id="PF13515">
    <property type="entry name" value="FUSC_2"/>
    <property type="match status" value="1"/>
</dbReference>
<evidence type="ECO:0000256" key="2">
    <source>
        <dbReference type="ARBA" id="ARBA00022692"/>
    </source>
</evidence>
<keyword evidence="4 5" id="KW-0472">Membrane</keyword>
<reference evidence="8" key="2">
    <citation type="submission" date="2015-01" db="EMBL/GenBank/DDBJ databases">
        <title>Evolutionary Origins and Diversification of the Mycorrhizal Mutualists.</title>
        <authorList>
            <consortium name="DOE Joint Genome Institute"/>
            <consortium name="Mycorrhizal Genomics Consortium"/>
            <person name="Kohler A."/>
            <person name="Kuo A."/>
            <person name="Nagy L.G."/>
            <person name="Floudas D."/>
            <person name="Copeland A."/>
            <person name="Barry K.W."/>
            <person name="Cichocki N."/>
            <person name="Veneault-Fourrey C."/>
            <person name="LaButti K."/>
            <person name="Lindquist E.A."/>
            <person name="Lipzen A."/>
            <person name="Lundell T."/>
            <person name="Morin E."/>
            <person name="Murat C."/>
            <person name="Riley R."/>
            <person name="Ohm R."/>
            <person name="Sun H."/>
            <person name="Tunlid A."/>
            <person name="Henrissat B."/>
            <person name="Grigoriev I.V."/>
            <person name="Hibbett D.S."/>
            <person name="Martin F."/>
        </authorList>
    </citation>
    <scope>NUCLEOTIDE SEQUENCE [LARGE SCALE GENOMIC DNA]</scope>
    <source>
        <strain evidence="8">F 1598</strain>
    </source>
</reference>
<organism evidence="7 8">
    <name type="scientific">Piloderma croceum (strain F 1598)</name>
    <dbReference type="NCBI Taxonomy" id="765440"/>
    <lineage>
        <taxon>Eukaryota</taxon>
        <taxon>Fungi</taxon>
        <taxon>Dikarya</taxon>
        <taxon>Basidiomycota</taxon>
        <taxon>Agaricomycotina</taxon>
        <taxon>Agaricomycetes</taxon>
        <taxon>Agaricomycetidae</taxon>
        <taxon>Atheliales</taxon>
        <taxon>Atheliaceae</taxon>
        <taxon>Piloderma</taxon>
    </lineage>
</organism>
<feature type="transmembrane region" description="Helical" evidence="5">
    <location>
        <begin position="100"/>
        <end position="116"/>
    </location>
</feature>
<evidence type="ECO:0000259" key="6">
    <source>
        <dbReference type="Pfam" id="PF13515"/>
    </source>
</evidence>
<evidence type="ECO:0000256" key="4">
    <source>
        <dbReference type="ARBA" id="ARBA00023136"/>
    </source>
</evidence>
<dbReference type="EMBL" id="KN833002">
    <property type="protein sequence ID" value="KIM80914.1"/>
    <property type="molecule type" value="Genomic_DNA"/>
</dbReference>
<keyword evidence="8" id="KW-1185">Reference proteome</keyword>
<dbReference type="PANTHER" id="PTHR47804">
    <property type="entry name" value="60S RIBOSOMAL PROTEIN L19"/>
    <property type="match status" value="1"/>
</dbReference>
<proteinExistence type="predicted"/>